<accession>A0A0Q3QQP8</accession>
<dbReference type="Proteomes" id="UP000050996">
    <property type="component" value="Unassembled WGS sequence"/>
</dbReference>
<dbReference type="EMBL" id="LJIX01000006">
    <property type="protein sequence ID" value="KQL20489.1"/>
    <property type="molecule type" value="Genomic_DNA"/>
</dbReference>
<reference evidence="1 2" key="1">
    <citation type="submission" date="2015-09" db="EMBL/GenBank/DDBJ databases">
        <title>Genome sequencing project for genomic taxonomy and phylogenomics of Bacillus-like bacteria.</title>
        <authorList>
            <person name="Liu B."/>
            <person name="Wang J."/>
            <person name="Zhu Y."/>
            <person name="Liu G."/>
            <person name="Chen Q."/>
            <person name="Chen Z."/>
            <person name="Lan J."/>
            <person name="Che J."/>
            <person name="Ge C."/>
            <person name="Shi H."/>
            <person name="Pan Z."/>
            <person name="Liu X."/>
        </authorList>
    </citation>
    <scope>NUCLEOTIDE SEQUENCE [LARGE SCALE GENOMIC DNA]</scope>
    <source>
        <strain evidence="1 2">FJAT-18043</strain>
    </source>
</reference>
<comment type="caution">
    <text evidence="1">The sequence shown here is derived from an EMBL/GenBank/DDBJ whole genome shotgun (WGS) entry which is preliminary data.</text>
</comment>
<dbReference type="AlphaFoldDB" id="A0A0Q3QQP8"/>
<proteinExistence type="predicted"/>
<name>A0A0Q3QQP8_9BACI</name>
<dbReference type="STRING" id="1637975.AN957_19135"/>
<dbReference type="RefSeq" id="WP_053475503.1">
    <property type="nucleotide sequence ID" value="NZ_LJIX01000006.1"/>
</dbReference>
<sequence>MAGHVRGDNYKPTTTIAFDPNVLKKVDDYWYENRKGNRSKGVNELIQYGLKYLELVEKKKQREAERMLG</sequence>
<protein>
    <submittedName>
        <fullName evidence="1">Uncharacterized protein</fullName>
    </submittedName>
</protein>
<dbReference type="PATRIC" id="fig|1637975.4.peg.3787"/>
<evidence type="ECO:0000313" key="1">
    <source>
        <dbReference type="EMBL" id="KQL20489.1"/>
    </source>
</evidence>
<gene>
    <name evidence="1" type="ORF">AN957_19135</name>
</gene>
<organism evidence="1 2">
    <name type="scientific">Cytobacillus solani</name>
    <dbReference type="NCBI Taxonomy" id="1637975"/>
    <lineage>
        <taxon>Bacteria</taxon>
        <taxon>Bacillati</taxon>
        <taxon>Bacillota</taxon>
        <taxon>Bacilli</taxon>
        <taxon>Bacillales</taxon>
        <taxon>Bacillaceae</taxon>
        <taxon>Cytobacillus</taxon>
    </lineage>
</organism>
<evidence type="ECO:0000313" key="2">
    <source>
        <dbReference type="Proteomes" id="UP000050996"/>
    </source>
</evidence>
<keyword evidence="2" id="KW-1185">Reference proteome</keyword>